<proteinExistence type="predicted"/>
<sequence>MAHACPCTVTVGAYLLEALCERESTEFREHAEVCPSCEREIAELTPTVRLLETLKTETHAVNGHAYPNEGVCVFHRPLRIRNRLSPRSRLLNIVRAAECVT</sequence>
<organism evidence="3 4">
    <name type="scientific">Kibdelosporangium aridum</name>
    <dbReference type="NCBI Taxonomy" id="2030"/>
    <lineage>
        <taxon>Bacteria</taxon>
        <taxon>Bacillati</taxon>
        <taxon>Actinomycetota</taxon>
        <taxon>Actinomycetes</taxon>
        <taxon>Pseudonocardiales</taxon>
        <taxon>Pseudonocardiaceae</taxon>
        <taxon>Kibdelosporangium</taxon>
    </lineage>
</organism>
<keyword evidence="2" id="KW-0804">Transcription</keyword>
<name>A0A428XVS8_KIBAR</name>
<evidence type="ECO:0008006" key="5">
    <source>
        <dbReference type="Google" id="ProtNLM"/>
    </source>
</evidence>
<dbReference type="Gene3D" id="1.10.10.1320">
    <property type="entry name" value="Anti-sigma factor, zinc-finger domain"/>
    <property type="match status" value="1"/>
</dbReference>
<evidence type="ECO:0000313" key="4">
    <source>
        <dbReference type="Proteomes" id="UP000287547"/>
    </source>
</evidence>
<evidence type="ECO:0000256" key="1">
    <source>
        <dbReference type="ARBA" id="ARBA00023015"/>
    </source>
</evidence>
<dbReference type="InterPro" id="IPR041916">
    <property type="entry name" value="Anti_sigma_zinc_sf"/>
</dbReference>
<comment type="caution">
    <text evidence="3">The sequence shown here is derived from an EMBL/GenBank/DDBJ whole genome shotgun (WGS) entry which is preliminary data.</text>
</comment>
<gene>
    <name evidence="3" type="ORF">DMH04_55835</name>
</gene>
<dbReference type="RefSeq" id="WP_037276098.1">
    <property type="nucleotide sequence ID" value="NZ_QHKI01000134.1"/>
</dbReference>
<reference evidence="3 4" key="1">
    <citation type="submission" date="2018-05" db="EMBL/GenBank/DDBJ databases">
        <title>Evolution of GPA BGCs.</title>
        <authorList>
            <person name="Waglechner N."/>
            <person name="Wright G.D."/>
        </authorList>
    </citation>
    <scope>NUCLEOTIDE SEQUENCE [LARGE SCALE GENOMIC DNA]</scope>
    <source>
        <strain evidence="3 4">A82846</strain>
    </source>
</reference>
<accession>A0A428XVS8</accession>
<evidence type="ECO:0000313" key="3">
    <source>
        <dbReference type="EMBL" id="RSM59419.1"/>
    </source>
</evidence>
<evidence type="ECO:0000256" key="2">
    <source>
        <dbReference type="ARBA" id="ARBA00023163"/>
    </source>
</evidence>
<dbReference type="EMBL" id="QHKI01000134">
    <property type="protein sequence ID" value="RSM59419.1"/>
    <property type="molecule type" value="Genomic_DNA"/>
</dbReference>
<dbReference type="Proteomes" id="UP000287547">
    <property type="component" value="Unassembled WGS sequence"/>
</dbReference>
<keyword evidence="1" id="KW-0805">Transcription regulation</keyword>
<dbReference type="AlphaFoldDB" id="A0A428XVS8"/>
<protein>
    <recommendedName>
        <fullName evidence="5">Zinc-finger</fullName>
    </recommendedName>
</protein>
<dbReference type="OrthoDB" id="3697795at2"/>